<comment type="catalytic activity">
    <reaction evidence="16 17">
        <text>di-trans,octa-cis-undecaprenyl diphosphate + H2O = di-trans,octa-cis-undecaprenyl phosphate + phosphate + H(+)</text>
        <dbReference type="Rhea" id="RHEA:28094"/>
        <dbReference type="ChEBI" id="CHEBI:15377"/>
        <dbReference type="ChEBI" id="CHEBI:15378"/>
        <dbReference type="ChEBI" id="CHEBI:43474"/>
        <dbReference type="ChEBI" id="CHEBI:58405"/>
        <dbReference type="ChEBI" id="CHEBI:60392"/>
        <dbReference type="EC" id="3.6.1.27"/>
    </reaction>
</comment>
<feature type="transmembrane region" description="Helical" evidence="17">
    <location>
        <begin position="87"/>
        <end position="105"/>
    </location>
</feature>
<dbReference type="PANTHER" id="PTHR30622:SF4">
    <property type="entry name" value="UNDECAPRENYL-DIPHOSPHATASE"/>
    <property type="match status" value="1"/>
</dbReference>
<evidence type="ECO:0000256" key="3">
    <source>
        <dbReference type="ARBA" id="ARBA00012374"/>
    </source>
</evidence>
<evidence type="ECO:0000256" key="1">
    <source>
        <dbReference type="ARBA" id="ARBA00004651"/>
    </source>
</evidence>
<keyword evidence="7 17" id="KW-0378">Hydrolase</keyword>
<dbReference type="EC" id="3.6.1.27" evidence="3 17"/>
<evidence type="ECO:0000256" key="17">
    <source>
        <dbReference type="HAMAP-Rule" id="MF_01006"/>
    </source>
</evidence>
<feature type="transmembrane region" description="Helical" evidence="17">
    <location>
        <begin position="47"/>
        <end position="66"/>
    </location>
</feature>
<organism evidence="18 19">
    <name type="scientific">Pectinatus haikarae</name>
    <dbReference type="NCBI Taxonomy" id="349096"/>
    <lineage>
        <taxon>Bacteria</taxon>
        <taxon>Bacillati</taxon>
        <taxon>Bacillota</taxon>
        <taxon>Negativicutes</taxon>
        <taxon>Selenomonadales</taxon>
        <taxon>Selenomonadaceae</taxon>
        <taxon>Pectinatus</taxon>
    </lineage>
</organism>
<reference evidence="18 19" key="1">
    <citation type="submission" date="2023-07" db="EMBL/GenBank/DDBJ databases">
        <title>Genomic Encyclopedia of Type Strains, Phase IV (KMG-IV): sequencing the most valuable type-strain genomes for metagenomic binning, comparative biology and taxonomic classification.</title>
        <authorList>
            <person name="Goeker M."/>
        </authorList>
    </citation>
    <scope>NUCLEOTIDE SEQUENCE [LARGE SCALE GENOMIC DNA]</scope>
    <source>
        <strain evidence="18 19">DSM 16980</strain>
    </source>
</reference>
<keyword evidence="19" id="KW-1185">Reference proteome</keyword>
<evidence type="ECO:0000313" key="18">
    <source>
        <dbReference type="EMBL" id="MDQ0203282.1"/>
    </source>
</evidence>
<dbReference type="GO" id="GO:0050380">
    <property type="term" value="F:undecaprenyl-diphosphatase activity"/>
    <property type="evidence" value="ECO:0007669"/>
    <property type="project" value="UniProtKB-EC"/>
</dbReference>
<accession>A0ABT9Y625</accession>
<evidence type="ECO:0000256" key="5">
    <source>
        <dbReference type="ARBA" id="ARBA00022475"/>
    </source>
</evidence>
<evidence type="ECO:0000256" key="7">
    <source>
        <dbReference type="ARBA" id="ARBA00022801"/>
    </source>
</evidence>
<proteinExistence type="inferred from homology"/>
<evidence type="ECO:0000256" key="15">
    <source>
        <dbReference type="ARBA" id="ARBA00032932"/>
    </source>
</evidence>
<evidence type="ECO:0000256" key="8">
    <source>
        <dbReference type="ARBA" id="ARBA00022960"/>
    </source>
</evidence>
<feature type="transmembrane region" description="Helical" evidence="17">
    <location>
        <begin position="252"/>
        <end position="269"/>
    </location>
</feature>
<gene>
    <name evidence="17" type="primary">uppP</name>
    <name evidence="18" type="ORF">J2S01_000998</name>
</gene>
<keyword evidence="12 17" id="KW-0046">Antibiotic resistance</keyword>
<keyword evidence="8 17" id="KW-0133">Cell shape</keyword>
<evidence type="ECO:0000256" key="6">
    <source>
        <dbReference type="ARBA" id="ARBA00022692"/>
    </source>
</evidence>
<feature type="transmembrane region" description="Helical" evidence="17">
    <location>
        <begin position="152"/>
        <end position="168"/>
    </location>
</feature>
<feature type="transmembrane region" description="Helical" evidence="17">
    <location>
        <begin position="111"/>
        <end position="131"/>
    </location>
</feature>
<evidence type="ECO:0000256" key="14">
    <source>
        <dbReference type="ARBA" id="ARBA00032707"/>
    </source>
</evidence>
<keyword evidence="6 17" id="KW-0812">Transmembrane</keyword>
<keyword evidence="11 17" id="KW-0472">Membrane</keyword>
<dbReference type="RefSeq" id="WP_196604115.1">
    <property type="nucleotide sequence ID" value="NZ_CP116940.1"/>
</dbReference>
<dbReference type="Pfam" id="PF02673">
    <property type="entry name" value="BacA"/>
    <property type="match status" value="1"/>
</dbReference>
<evidence type="ECO:0000256" key="16">
    <source>
        <dbReference type="ARBA" id="ARBA00047594"/>
    </source>
</evidence>
<evidence type="ECO:0000256" key="9">
    <source>
        <dbReference type="ARBA" id="ARBA00022984"/>
    </source>
</evidence>
<feature type="transmembrane region" description="Helical" evidence="17">
    <location>
        <begin position="188"/>
        <end position="207"/>
    </location>
</feature>
<evidence type="ECO:0000313" key="19">
    <source>
        <dbReference type="Proteomes" id="UP001239167"/>
    </source>
</evidence>
<dbReference type="InterPro" id="IPR003824">
    <property type="entry name" value="UppP"/>
</dbReference>
<comment type="miscellaneous">
    <text evidence="17">Bacitracin is thought to be involved in the inhibition of peptidoglycan synthesis by sequestering undecaprenyl diphosphate, thereby reducing the pool of lipid carrier available.</text>
</comment>
<keyword evidence="5 17" id="KW-1003">Cell membrane</keyword>
<comment type="function">
    <text evidence="17">Catalyzes the dephosphorylation of undecaprenyl diphosphate (UPP). Confers resistance to bacitracin.</text>
</comment>
<dbReference type="EMBL" id="JAUSUE010000005">
    <property type="protein sequence ID" value="MDQ0203282.1"/>
    <property type="molecule type" value="Genomic_DNA"/>
</dbReference>
<dbReference type="Proteomes" id="UP001239167">
    <property type="component" value="Unassembled WGS sequence"/>
</dbReference>
<comment type="similarity">
    <text evidence="2 17">Belongs to the UppP family.</text>
</comment>
<keyword evidence="10 17" id="KW-1133">Transmembrane helix</keyword>
<sequence length="272" mass="30573">MDFIQTLILSLVQGITELFPISSLAHSVLTPYVFGWNLDPVFLKENFLPFMVMLHLGTALSLFIFFNNEWKDIISKLCRGRFTDNHLLYLIIIGTLPAVIIGFLFEKNLRFMFSNVTTAAIFLMINGFFLYGGERFRQRGTKTLNDLSYREAFMIGLFQCLAFIPGFSRSGTTITGGFAAGLRHDEALRFSMLLAAPVILGAGILEVPHLLNNSITGTFHTAIIGGIISALAAFLCVWLMTRWFHKNEYTAMFPFAVYCWLLGGIILISKLI</sequence>
<comment type="caution">
    <text evidence="18">The sequence shown here is derived from an EMBL/GenBank/DDBJ whole genome shotgun (WGS) entry which is preliminary data.</text>
</comment>
<keyword evidence="9 17" id="KW-0573">Peptidoglycan synthesis</keyword>
<evidence type="ECO:0000256" key="4">
    <source>
        <dbReference type="ARBA" id="ARBA00021581"/>
    </source>
</evidence>
<evidence type="ECO:0000256" key="2">
    <source>
        <dbReference type="ARBA" id="ARBA00010621"/>
    </source>
</evidence>
<keyword evidence="13 17" id="KW-0961">Cell wall biogenesis/degradation</keyword>
<evidence type="ECO:0000256" key="10">
    <source>
        <dbReference type="ARBA" id="ARBA00022989"/>
    </source>
</evidence>
<dbReference type="HAMAP" id="MF_01006">
    <property type="entry name" value="Undec_diphosphatase"/>
    <property type="match status" value="1"/>
</dbReference>
<name>A0ABT9Y625_9FIRM</name>
<dbReference type="PANTHER" id="PTHR30622">
    <property type="entry name" value="UNDECAPRENYL-DIPHOSPHATASE"/>
    <property type="match status" value="1"/>
</dbReference>
<feature type="transmembrane region" description="Helical" evidence="17">
    <location>
        <begin position="219"/>
        <end position="240"/>
    </location>
</feature>
<evidence type="ECO:0000256" key="12">
    <source>
        <dbReference type="ARBA" id="ARBA00023251"/>
    </source>
</evidence>
<comment type="subcellular location">
    <subcellularLocation>
        <location evidence="1 17">Cell membrane</location>
        <topology evidence="1 17">Multi-pass membrane protein</topology>
    </subcellularLocation>
</comment>
<evidence type="ECO:0000256" key="13">
    <source>
        <dbReference type="ARBA" id="ARBA00023316"/>
    </source>
</evidence>
<evidence type="ECO:0000256" key="11">
    <source>
        <dbReference type="ARBA" id="ARBA00023136"/>
    </source>
</evidence>
<protein>
    <recommendedName>
        <fullName evidence="4 17">Undecaprenyl-diphosphatase</fullName>
        <ecNumber evidence="3 17">3.6.1.27</ecNumber>
    </recommendedName>
    <alternativeName>
        <fullName evidence="15 17">Bacitracin resistance protein</fullName>
    </alternativeName>
    <alternativeName>
        <fullName evidence="14 17">Undecaprenyl pyrophosphate phosphatase</fullName>
    </alternativeName>
</protein>